<accession>A0AAV2Z0X2</accession>
<keyword evidence="3" id="KW-1185">Reference proteome</keyword>
<protein>
    <recommendedName>
        <fullName evidence="1">Reverse transcriptase domain-containing protein</fullName>
    </recommendedName>
</protein>
<name>A0AAV2Z0X2_9STRA</name>
<dbReference type="AlphaFoldDB" id="A0AAV2Z0X2"/>
<proteinExistence type="predicted"/>
<feature type="domain" description="Reverse transcriptase" evidence="1">
    <location>
        <begin position="128"/>
        <end position="287"/>
    </location>
</feature>
<evidence type="ECO:0000313" key="3">
    <source>
        <dbReference type="Proteomes" id="UP001146120"/>
    </source>
</evidence>
<reference evidence="2" key="2">
    <citation type="journal article" date="2023" name="Microbiol Resour">
        <title>Decontamination and Annotation of the Draft Genome Sequence of the Oomycete Lagenidium giganteum ARSEF 373.</title>
        <authorList>
            <person name="Morgan W.R."/>
            <person name="Tartar A."/>
        </authorList>
    </citation>
    <scope>NUCLEOTIDE SEQUENCE</scope>
    <source>
        <strain evidence="2">ARSEF 373</strain>
    </source>
</reference>
<reference evidence="2" key="1">
    <citation type="submission" date="2022-11" db="EMBL/GenBank/DDBJ databases">
        <authorList>
            <person name="Morgan W.R."/>
            <person name="Tartar A."/>
        </authorList>
    </citation>
    <scope>NUCLEOTIDE SEQUENCE</scope>
    <source>
        <strain evidence="2">ARSEF 373</strain>
    </source>
</reference>
<evidence type="ECO:0000313" key="2">
    <source>
        <dbReference type="EMBL" id="DAZ99708.1"/>
    </source>
</evidence>
<evidence type="ECO:0000259" key="1">
    <source>
        <dbReference type="Pfam" id="PF00078"/>
    </source>
</evidence>
<dbReference type="Pfam" id="PF00078">
    <property type="entry name" value="RVT_1"/>
    <property type="match status" value="1"/>
</dbReference>
<sequence>MWIAELAVVDILTAWHNDTMSRTDLLDDMTEQHSYHYATKDGLLRASRLDRFYVSTSKSSRLMKPNTTRRVKPRTAIWSQRPSVQREQLSAGRSLLWQASHYVLDPQLSLNIIDVWDSLKQVLRRASERSKATSEAVALLLDFSKAYDTLKRDHMMAALCQAGLSAKFCSIVEAKHRDTTAIFLVNGFQSSAMALSTHDSIQGLRQRQASTVHTVEGFADDTTLFQANKASVQTSLRILEHFGHQSRLKVNLAKSVLIPLGRKADDYSDLQLQVLGANEYTRYLGIQVGVTPTTKHTWQVTVRQIQARLTLAQRTTNNAL</sequence>
<comment type="caution">
    <text evidence="2">The sequence shown here is derived from an EMBL/GenBank/DDBJ whole genome shotgun (WGS) entry which is preliminary data.</text>
</comment>
<organism evidence="2 3">
    <name type="scientific">Lagenidium giganteum</name>
    <dbReference type="NCBI Taxonomy" id="4803"/>
    <lineage>
        <taxon>Eukaryota</taxon>
        <taxon>Sar</taxon>
        <taxon>Stramenopiles</taxon>
        <taxon>Oomycota</taxon>
        <taxon>Peronosporomycetes</taxon>
        <taxon>Pythiales</taxon>
        <taxon>Pythiaceae</taxon>
    </lineage>
</organism>
<dbReference type="InterPro" id="IPR000477">
    <property type="entry name" value="RT_dom"/>
</dbReference>
<gene>
    <name evidence="2" type="ORF">N0F65_000886</name>
</gene>
<dbReference type="EMBL" id="DAKRPA010000078">
    <property type="protein sequence ID" value="DAZ99708.1"/>
    <property type="molecule type" value="Genomic_DNA"/>
</dbReference>
<dbReference type="Proteomes" id="UP001146120">
    <property type="component" value="Unassembled WGS sequence"/>
</dbReference>